<protein>
    <recommendedName>
        <fullName evidence="1">N-acetyltransferase domain-containing protein</fullName>
    </recommendedName>
</protein>
<dbReference type="SUPFAM" id="SSF55729">
    <property type="entry name" value="Acyl-CoA N-acyltransferases (Nat)"/>
    <property type="match status" value="1"/>
</dbReference>
<dbReference type="InterPro" id="IPR000182">
    <property type="entry name" value="GNAT_dom"/>
</dbReference>
<dbReference type="STRING" id="86259.A0A4Z1P902"/>
<dbReference type="PANTHER" id="PTHR42791">
    <property type="entry name" value="GNAT FAMILY ACETYLTRANSFERASE"/>
    <property type="match status" value="1"/>
</dbReference>
<dbReference type="Pfam" id="PF00583">
    <property type="entry name" value="Acetyltransf_1"/>
    <property type="match status" value="1"/>
</dbReference>
<proteinExistence type="predicted"/>
<accession>A0A4Z1P902</accession>
<dbReference type="CDD" id="cd04301">
    <property type="entry name" value="NAT_SF"/>
    <property type="match status" value="1"/>
</dbReference>
<keyword evidence="3" id="KW-1185">Reference proteome</keyword>
<organism evidence="2 3">
    <name type="scientific">Venturia nashicola</name>
    <dbReference type="NCBI Taxonomy" id="86259"/>
    <lineage>
        <taxon>Eukaryota</taxon>
        <taxon>Fungi</taxon>
        <taxon>Dikarya</taxon>
        <taxon>Ascomycota</taxon>
        <taxon>Pezizomycotina</taxon>
        <taxon>Dothideomycetes</taxon>
        <taxon>Pleosporomycetidae</taxon>
        <taxon>Venturiales</taxon>
        <taxon>Venturiaceae</taxon>
        <taxon>Venturia</taxon>
    </lineage>
</organism>
<dbReference type="AlphaFoldDB" id="A0A4Z1P902"/>
<evidence type="ECO:0000313" key="3">
    <source>
        <dbReference type="Proteomes" id="UP000298493"/>
    </source>
</evidence>
<dbReference type="Proteomes" id="UP000298493">
    <property type="component" value="Unassembled WGS sequence"/>
</dbReference>
<gene>
    <name evidence="2" type="ORF">E6O75_ATG03620</name>
</gene>
<reference evidence="2 3" key="1">
    <citation type="submission" date="2019-04" db="EMBL/GenBank/DDBJ databases">
        <title>High contiguity whole genome sequence and gene annotation resource for two Venturia nashicola isolates.</title>
        <authorList>
            <person name="Prokchorchik M."/>
            <person name="Won K."/>
            <person name="Lee Y."/>
            <person name="Choi E.D."/>
            <person name="Segonzac C."/>
            <person name="Sohn K.H."/>
        </authorList>
    </citation>
    <scope>NUCLEOTIDE SEQUENCE [LARGE SCALE GENOMIC DNA]</scope>
    <source>
        <strain evidence="2 3">PRI2</strain>
    </source>
</reference>
<dbReference type="EMBL" id="SNSC02000003">
    <property type="protein sequence ID" value="TID25757.1"/>
    <property type="molecule type" value="Genomic_DNA"/>
</dbReference>
<comment type="caution">
    <text evidence="2">The sequence shown here is derived from an EMBL/GenBank/DDBJ whole genome shotgun (WGS) entry which is preliminary data.</text>
</comment>
<evidence type="ECO:0000313" key="2">
    <source>
        <dbReference type="EMBL" id="TID25757.1"/>
    </source>
</evidence>
<dbReference type="Gene3D" id="3.40.630.30">
    <property type="match status" value="1"/>
</dbReference>
<evidence type="ECO:0000259" key="1">
    <source>
        <dbReference type="PROSITE" id="PS51186"/>
    </source>
</evidence>
<dbReference type="InterPro" id="IPR016181">
    <property type="entry name" value="Acyl_CoA_acyltransferase"/>
</dbReference>
<dbReference type="PANTHER" id="PTHR42791:SF1">
    <property type="entry name" value="N-ACETYLTRANSFERASE DOMAIN-CONTAINING PROTEIN"/>
    <property type="match status" value="1"/>
</dbReference>
<dbReference type="InterPro" id="IPR052523">
    <property type="entry name" value="Trichothecene_AcTrans"/>
</dbReference>
<feature type="domain" description="N-acetyltransferase" evidence="1">
    <location>
        <begin position="132"/>
        <end position="260"/>
    </location>
</feature>
<dbReference type="PROSITE" id="PS51186">
    <property type="entry name" value="GNAT"/>
    <property type="match status" value="1"/>
</dbReference>
<dbReference type="GO" id="GO:0016747">
    <property type="term" value="F:acyltransferase activity, transferring groups other than amino-acyl groups"/>
    <property type="evidence" value="ECO:0007669"/>
    <property type="project" value="InterPro"/>
</dbReference>
<name>A0A4Z1P902_9PEZI</name>
<sequence>MDKSLAAASISIMHEQQTKPTLSDSIAGPVMSVPSTNIAPVKAVASSNEQVRVIHISEYKAAALSLAEAFRYDHTTEYFCETPDTAHWTKQEKWELHLSMMEYLTYAHCLKGLVMTIGEGYGGVALWMPPGQDMDDLITTFRSGMWRLNYKLSPEAKIRFFTEFLPLLGSTKTSVLGPARDVDSWYLVYIGCIPSARGKGYARKLIDHVTAIADAEGKPCYLESSAAVNMIIYGKMGFEVRRKVYLQRAEEHVELDIMVREPKGKVVQEKRDSFMERQEDLTDEVV</sequence>